<comment type="caution">
    <text evidence="1">The sequence shown here is derived from an EMBL/GenBank/DDBJ whole genome shotgun (WGS) entry which is preliminary data.</text>
</comment>
<evidence type="ECO:0000313" key="2">
    <source>
        <dbReference type="Proteomes" id="UP000635606"/>
    </source>
</evidence>
<dbReference type="EMBL" id="BOPH01000036">
    <property type="protein sequence ID" value="GIJ68075.1"/>
    <property type="molecule type" value="Genomic_DNA"/>
</dbReference>
<proteinExistence type="predicted"/>
<name>A0A8J3ZV80_9ACTN</name>
<dbReference type="AlphaFoldDB" id="A0A8J3ZV80"/>
<reference evidence="1" key="1">
    <citation type="submission" date="2021-01" db="EMBL/GenBank/DDBJ databases">
        <title>Whole genome shotgun sequence of Virgisporangium ochraceum NBRC 16418.</title>
        <authorList>
            <person name="Komaki H."/>
            <person name="Tamura T."/>
        </authorList>
    </citation>
    <scope>NUCLEOTIDE SEQUENCE</scope>
    <source>
        <strain evidence="1">NBRC 16418</strain>
    </source>
</reference>
<gene>
    <name evidence="1" type="ORF">Voc01_029920</name>
</gene>
<keyword evidence="2" id="KW-1185">Reference proteome</keyword>
<dbReference type="Proteomes" id="UP000635606">
    <property type="component" value="Unassembled WGS sequence"/>
</dbReference>
<protein>
    <submittedName>
        <fullName evidence="1">Uncharacterized protein</fullName>
    </submittedName>
</protein>
<organism evidence="1 2">
    <name type="scientific">Virgisporangium ochraceum</name>
    <dbReference type="NCBI Taxonomy" id="65505"/>
    <lineage>
        <taxon>Bacteria</taxon>
        <taxon>Bacillati</taxon>
        <taxon>Actinomycetota</taxon>
        <taxon>Actinomycetes</taxon>
        <taxon>Micromonosporales</taxon>
        <taxon>Micromonosporaceae</taxon>
        <taxon>Virgisporangium</taxon>
    </lineage>
</organism>
<sequence>MSMTYPPLTVRLATIVHRLGLAKADDDALRTAVDRAVTRTFDDRPWVGPLLDAVLAGRATDEPVPCPGGPDGLVAVLLEVTTRDGGSLWMDRDGDRWRWVMPRLNLVLSLGPTDYTLTTWVTAFPRLTTGLATILYGLGVAGDDDAALRADVHEAVWVRFGDREPPAWMGAVVDGIIYGRFDLRPVPILAGGDVLLNILTELQQRFAVSLHVEDGWWSWSLPAFGACLFVGGGRYTITPLDPG</sequence>
<accession>A0A8J3ZV80</accession>
<evidence type="ECO:0000313" key="1">
    <source>
        <dbReference type="EMBL" id="GIJ68075.1"/>
    </source>
</evidence>